<sequence>MISSSWRKPDATASGFKTLFIAAMTSNIPAKQAVETGLQNKLQEKGLTVVKSMDFFPPTFSNQTGAQ</sequence>
<evidence type="ECO:0000313" key="2">
    <source>
        <dbReference type="Proteomes" id="UP000238034"/>
    </source>
</evidence>
<keyword evidence="2" id="KW-1185">Reference proteome</keyword>
<dbReference type="AlphaFoldDB" id="A0A2T0TRQ0"/>
<proteinExistence type="predicted"/>
<dbReference type="EMBL" id="PVTH01000015">
    <property type="protein sequence ID" value="PRY48337.1"/>
    <property type="molecule type" value="Genomic_DNA"/>
</dbReference>
<accession>A0A2T0TRQ0</accession>
<dbReference type="Proteomes" id="UP000238034">
    <property type="component" value="Unassembled WGS sequence"/>
</dbReference>
<comment type="caution">
    <text evidence="1">The sequence shown here is derived from an EMBL/GenBank/DDBJ whole genome shotgun (WGS) entry which is preliminary data.</text>
</comment>
<gene>
    <name evidence="1" type="ORF">B0I27_11538</name>
</gene>
<reference evidence="1 2" key="1">
    <citation type="submission" date="2018-03" db="EMBL/GenBank/DDBJ databases">
        <title>Genomic Encyclopedia of Type Strains, Phase III (KMG-III): the genomes of soil and plant-associated and newly described type strains.</title>
        <authorList>
            <person name="Whitman W."/>
        </authorList>
    </citation>
    <scope>NUCLEOTIDE SEQUENCE [LARGE SCALE GENOMIC DNA]</scope>
    <source>
        <strain evidence="1 2">CGMCC 1.9313</strain>
    </source>
</reference>
<dbReference type="OrthoDB" id="6078026at2"/>
<name>A0A2T0TRQ0_9SPHI</name>
<evidence type="ECO:0000313" key="1">
    <source>
        <dbReference type="EMBL" id="PRY48337.1"/>
    </source>
</evidence>
<dbReference type="RefSeq" id="WP_106295507.1">
    <property type="nucleotide sequence ID" value="NZ_PVTH01000015.1"/>
</dbReference>
<organism evidence="1 2">
    <name type="scientific">Arcticibacter pallidicorallinus</name>
    <dbReference type="NCBI Taxonomy" id="1259464"/>
    <lineage>
        <taxon>Bacteria</taxon>
        <taxon>Pseudomonadati</taxon>
        <taxon>Bacteroidota</taxon>
        <taxon>Sphingobacteriia</taxon>
        <taxon>Sphingobacteriales</taxon>
        <taxon>Sphingobacteriaceae</taxon>
        <taxon>Arcticibacter</taxon>
    </lineage>
</organism>
<protein>
    <recommendedName>
        <fullName evidence="3">Flavodoxin-like protein</fullName>
    </recommendedName>
</protein>
<evidence type="ECO:0008006" key="3">
    <source>
        <dbReference type="Google" id="ProtNLM"/>
    </source>
</evidence>